<evidence type="ECO:0000313" key="8">
    <source>
        <dbReference type="EMBL" id="MEO1772307.1"/>
    </source>
</evidence>
<feature type="transmembrane region" description="Helical" evidence="6">
    <location>
        <begin position="317"/>
        <end position="337"/>
    </location>
</feature>
<evidence type="ECO:0000256" key="2">
    <source>
        <dbReference type="ARBA" id="ARBA00022448"/>
    </source>
</evidence>
<feature type="transmembrane region" description="Helical" evidence="6">
    <location>
        <begin position="446"/>
        <end position="469"/>
    </location>
</feature>
<feature type="transmembrane region" description="Helical" evidence="6">
    <location>
        <begin position="357"/>
        <end position="374"/>
    </location>
</feature>
<dbReference type="InterPro" id="IPR036259">
    <property type="entry name" value="MFS_trans_sf"/>
</dbReference>
<feature type="transmembrane region" description="Helical" evidence="6">
    <location>
        <begin position="481"/>
        <end position="499"/>
    </location>
</feature>
<feature type="transmembrane region" description="Helical" evidence="6">
    <location>
        <begin position="407"/>
        <end position="425"/>
    </location>
</feature>
<feature type="transmembrane region" description="Helical" evidence="6">
    <location>
        <begin position="240"/>
        <end position="260"/>
    </location>
</feature>
<comment type="subcellular location">
    <subcellularLocation>
        <location evidence="1">Cell membrane</location>
        <topology evidence="1">Multi-pass membrane protein</topology>
    </subcellularLocation>
</comment>
<dbReference type="EMBL" id="JAFREL020000004">
    <property type="protein sequence ID" value="MEO1772307.1"/>
    <property type="molecule type" value="Genomic_DNA"/>
</dbReference>
<keyword evidence="9" id="KW-1185">Reference proteome</keyword>
<dbReference type="InterPro" id="IPR052528">
    <property type="entry name" value="Sugar_transport-like"/>
</dbReference>
<evidence type="ECO:0000256" key="5">
    <source>
        <dbReference type="ARBA" id="ARBA00023136"/>
    </source>
</evidence>
<dbReference type="InterPro" id="IPR020846">
    <property type="entry name" value="MFS_dom"/>
</dbReference>
<feature type="transmembrane region" description="Helical" evidence="6">
    <location>
        <begin position="199"/>
        <end position="219"/>
    </location>
</feature>
<comment type="caution">
    <text evidence="8">The sequence shown here is derived from an EMBL/GenBank/DDBJ whole genome shotgun (WGS) entry which is preliminary data.</text>
</comment>
<name>A0ABV0EUH5_9ENTE</name>
<accession>A0ABV0EUH5</accession>
<proteinExistence type="predicted"/>
<evidence type="ECO:0000256" key="4">
    <source>
        <dbReference type="ARBA" id="ARBA00022989"/>
    </source>
</evidence>
<dbReference type="PROSITE" id="PS50850">
    <property type="entry name" value="MFS"/>
    <property type="match status" value="1"/>
</dbReference>
<evidence type="ECO:0000313" key="9">
    <source>
        <dbReference type="Proteomes" id="UP000664357"/>
    </source>
</evidence>
<dbReference type="PANTHER" id="PTHR23526:SF4">
    <property type="entry name" value="INTEGRAL MEMBRANE TRANSPORT PROTEIN"/>
    <property type="match status" value="1"/>
</dbReference>
<feature type="transmembrane region" description="Helical" evidence="6">
    <location>
        <begin position="175"/>
        <end position="193"/>
    </location>
</feature>
<dbReference type="InterPro" id="IPR011701">
    <property type="entry name" value="MFS"/>
</dbReference>
<evidence type="ECO:0000256" key="6">
    <source>
        <dbReference type="SAM" id="Phobius"/>
    </source>
</evidence>
<gene>
    <name evidence="8" type="ORF">JZO67_004289</name>
</gene>
<feature type="transmembrane region" description="Helical" evidence="6">
    <location>
        <begin position="266"/>
        <end position="288"/>
    </location>
</feature>
<evidence type="ECO:0000256" key="1">
    <source>
        <dbReference type="ARBA" id="ARBA00004651"/>
    </source>
</evidence>
<evidence type="ECO:0000259" key="7">
    <source>
        <dbReference type="PROSITE" id="PS50850"/>
    </source>
</evidence>
<keyword evidence="3 6" id="KW-0812">Transmembrane</keyword>
<dbReference type="SUPFAM" id="SSF103473">
    <property type="entry name" value="MFS general substrate transporter"/>
    <property type="match status" value="1"/>
</dbReference>
<feature type="transmembrane region" description="Helical" evidence="6">
    <location>
        <begin position="107"/>
        <end position="125"/>
    </location>
</feature>
<protein>
    <recommendedName>
        <fullName evidence="7">Major facilitator superfamily (MFS) profile domain-containing protein</fullName>
    </recommendedName>
</protein>
<feature type="domain" description="Major facilitator superfamily (MFS) profile" evidence="7">
    <location>
        <begin position="94"/>
        <end position="503"/>
    </location>
</feature>
<dbReference type="PANTHER" id="PTHR23526">
    <property type="entry name" value="INTEGRAL MEMBRANE TRANSPORT PROTEIN-RELATED"/>
    <property type="match status" value="1"/>
</dbReference>
<feature type="transmembrane region" description="Helical" evidence="6">
    <location>
        <begin position="20"/>
        <end position="44"/>
    </location>
</feature>
<feature type="transmembrane region" description="Helical" evidence="6">
    <location>
        <begin position="145"/>
        <end position="163"/>
    </location>
</feature>
<dbReference type="Proteomes" id="UP000664357">
    <property type="component" value="Unassembled WGS sequence"/>
</dbReference>
<keyword evidence="4 6" id="KW-1133">Transmembrane helix</keyword>
<dbReference type="Gene3D" id="1.20.1250.20">
    <property type="entry name" value="MFS general substrate transporter like domains"/>
    <property type="match status" value="2"/>
</dbReference>
<reference evidence="8 9" key="1">
    <citation type="submission" date="2024-02" db="EMBL/GenBank/DDBJ databases">
        <title>The Genome Sequence of Enterococcus sp. DIV0159.</title>
        <authorList>
            <person name="Earl A."/>
            <person name="Manson A."/>
            <person name="Gilmore M."/>
            <person name="Sanders J."/>
            <person name="Shea T."/>
            <person name="Howe W."/>
            <person name="Livny J."/>
            <person name="Cuomo C."/>
            <person name="Neafsey D."/>
            <person name="Birren B."/>
        </authorList>
    </citation>
    <scope>NUCLEOTIDE SEQUENCE [LARGE SCALE GENOMIC DNA]</scope>
    <source>
        <strain evidence="8 9">665A</strain>
    </source>
</reference>
<evidence type="ECO:0000256" key="3">
    <source>
        <dbReference type="ARBA" id="ARBA00022692"/>
    </source>
</evidence>
<dbReference type="Pfam" id="PF07690">
    <property type="entry name" value="MFS_1"/>
    <property type="match status" value="1"/>
</dbReference>
<keyword evidence="2" id="KW-0813">Transport</keyword>
<keyword evidence="5 6" id="KW-0472">Membrane</keyword>
<dbReference type="CDD" id="cd06174">
    <property type="entry name" value="MFS"/>
    <property type="match status" value="1"/>
</dbReference>
<feature type="transmembrane region" description="Helical" evidence="6">
    <location>
        <begin position="381"/>
        <end position="401"/>
    </location>
</feature>
<organism evidence="8 9">
    <name type="scientific">Candidatus Enterococcus ferrettii</name>
    <dbReference type="NCBI Taxonomy" id="2815324"/>
    <lineage>
        <taxon>Bacteria</taxon>
        <taxon>Bacillati</taxon>
        <taxon>Bacillota</taxon>
        <taxon>Bacilli</taxon>
        <taxon>Lactobacillales</taxon>
        <taxon>Enterococcaceae</taxon>
        <taxon>Enterococcus</taxon>
    </lineage>
</organism>
<sequence>MLICSFFWKLFNNKNYFSPLSLWKITVIISNYRAIYTVLMRLWLKFDSCFIIIKALTPQKKAFTLNLLLERIESSRIKLGVKRRRLSSEKHLMGVSLSMNKTFVKKYGTLLLLAAGAGIIFQLPYIRETFYVPIQKAMNLTNAQMGMLSSGYATMATFSYFVGGIVADKFSARKLLTVSFLATGVLGIWFSTFPSFNTARLIFVLMGISTIITYWSAMIKATRMLGDSSEQGRLFGLQEGLRGILNALLVFGMTAVYGMFANDILGTAWAIRTCAIVVIIIGILNWFIIEDTDQAENAESLKEVIVGTFKQLAIPRVWLLVAIVFFGYSLYGIFGYINTLAINVYGLSVAGGATLGGLRYVIQAFGGIIGGFIADKIGSRLKVIIGGAVLTAMSYGLFLVLPAETGLLTIVLGNFVAGMFFIYLIRSQYFAIIDDAGIPLSRTGRVSGIVSCLGYMPDIFMYTMIGGWLDNNAGKTGFNMMFIYAIVMAAGCVVTCLILSKVIKKDKVPEETTSKVVS</sequence>